<evidence type="ECO:0000256" key="4">
    <source>
        <dbReference type="ARBA" id="ARBA00023014"/>
    </source>
</evidence>
<dbReference type="SFLD" id="SFLDS00029">
    <property type="entry name" value="Radical_SAM"/>
    <property type="match status" value="1"/>
</dbReference>
<dbReference type="Proteomes" id="UP000001901">
    <property type="component" value="Chromosome"/>
</dbReference>
<dbReference type="InterPro" id="IPR058240">
    <property type="entry name" value="rSAM_sf"/>
</dbReference>
<reference evidence="6 7" key="1">
    <citation type="journal article" date="2010" name="Stand. Genomic Sci.">
        <title>Complete genome sequence of Archaeoglobus profundus type strain (AV18).</title>
        <authorList>
            <person name="von Jan M."/>
            <person name="Lapidus A."/>
            <person name="Del Rio T.G."/>
            <person name="Copeland A."/>
            <person name="Tice H."/>
            <person name="Cheng J.F."/>
            <person name="Lucas S."/>
            <person name="Chen F."/>
            <person name="Nolan M."/>
            <person name="Goodwin L."/>
            <person name="Han C."/>
            <person name="Pitluck S."/>
            <person name="Liolios K."/>
            <person name="Ivanova N."/>
            <person name="Mavromatis K."/>
            <person name="Ovchinnikova G."/>
            <person name="Chertkov O."/>
            <person name="Pati A."/>
            <person name="Chen A."/>
            <person name="Palaniappan K."/>
            <person name="Land M."/>
            <person name="Hauser L."/>
            <person name="Chang Y.J."/>
            <person name="Jeffries C.D."/>
            <person name="Saunders E."/>
            <person name="Brettin T."/>
            <person name="Detter J.C."/>
            <person name="Chain P."/>
            <person name="Eichinger K."/>
            <person name="Huber H."/>
            <person name="Spring S."/>
            <person name="Rohde M."/>
            <person name="Goker M."/>
            <person name="Wirth R."/>
            <person name="Woyke T."/>
            <person name="Bristow J."/>
            <person name="Eisen J.A."/>
            <person name="Markowitz V."/>
            <person name="Hugenholtz P."/>
            <person name="Kyrpides N.C."/>
            <person name="Klenk H.P."/>
        </authorList>
    </citation>
    <scope>NUCLEOTIDE SEQUENCE [LARGE SCALE GENOMIC DNA]</scope>
    <source>
        <strain evidence="7">DSM 5631 / JCM 9629 / NBRC 100127 / Av18</strain>
    </source>
</reference>
<gene>
    <name evidence="6" type="ordered locus">Arcpr_1633</name>
</gene>
<evidence type="ECO:0000256" key="3">
    <source>
        <dbReference type="ARBA" id="ARBA00023004"/>
    </source>
</evidence>
<dbReference type="EMBL" id="CP001857">
    <property type="protein sequence ID" value="ADB58679.1"/>
    <property type="molecule type" value="Genomic_DNA"/>
</dbReference>
<dbReference type="SUPFAM" id="SSF102114">
    <property type="entry name" value="Radical SAM enzymes"/>
    <property type="match status" value="1"/>
</dbReference>
<evidence type="ECO:0000313" key="7">
    <source>
        <dbReference type="Proteomes" id="UP000001901"/>
    </source>
</evidence>
<sequence length="314" mass="35950">MKFVQVEVSTKCQLSCVMCPRTVFRKDWINADMDLETFKKIPFKKFDFAHLQGWGEPLLSPNIGEMIEIAKKHCRVGLTTNGLLLDEFKEIEKLDYLTVSIASADEEKHKRIRRCSLEELKEKIKAVSSKVPVTLAFMMLKDTYQELPQIVEIAKEVGAKEVIANNLDYIPSKELENQAIFLQSVDETPIETAKVVAEKLGVKLTVKPIRMEEVLVCAEDPINNCLVTYDGQITPCVYLHLPTKSDKIVRVFRGEIVEIEKVYFGEVGDKKAWKSYSNFRKIFERRKSVMWSVLPTEIPPLPDCCKTCYKAYGV</sequence>
<dbReference type="InterPro" id="IPR007197">
    <property type="entry name" value="rSAM"/>
</dbReference>
<evidence type="ECO:0000256" key="2">
    <source>
        <dbReference type="ARBA" id="ARBA00022723"/>
    </source>
</evidence>
<keyword evidence="2" id="KW-0479">Metal-binding</keyword>
<dbReference type="HOGENOM" id="CLU_009273_1_1_2"/>
<evidence type="ECO:0000259" key="5">
    <source>
        <dbReference type="PROSITE" id="PS51918"/>
    </source>
</evidence>
<keyword evidence="3" id="KW-0408">Iron</keyword>
<dbReference type="Pfam" id="PF04055">
    <property type="entry name" value="Radical_SAM"/>
    <property type="match status" value="1"/>
</dbReference>
<evidence type="ECO:0000313" key="6">
    <source>
        <dbReference type="EMBL" id="ADB58679.1"/>
    </source>
</evidence>
<dbReference type="RefSeq" id="WP_012941015.1">
    <property type="nucleotide sequence ID" value="NC_013741.1"/>
</dbReference>
<dbReference type="SFLD" id="SFLDG01067">
    <property type="entry name" value="SPASM/twitch_domain_containing"/>
    <property type="match status" value="1"/>
</dbReference>
<keyword evidence="4" id="KW-0411">Iron-sulfur</keyword>
<dbReference type="GO" id="GO:0046872">
    <property type="term" value="F:metal ion binding"/>
    <property type="evidence" value="ECO:0007669"/>
    <property type="project" value="UniProtKB-KW"/>
</dbReference>
<dbReference type="CDD" id="cd01335">
    <property type="entry name" value="Radical_SAM"/>
    <property type="match status" value="1"/>
</dbReference>
<dbReference type="STRING" id="572546.Arcpr_1633"/>
<keyword evidence="1" id="KW-0949">S-adenosyl-L-methionine</keyword>
<dbReference type="Gene3D" id="3.20.20.70">
    <property type="entry name" value="Aldolase class I"/>
    <property type="match status" value="1"/>
</dbReference>
<dbReference type="PANTHER" id="PTHR11228">
    <property type="entry name" value="RADICAL SAM DOMAIN PROTEIN"/>
    <property type="match status" value="1"/>
</dbReference>
<dbReference type="GeneID" id="8740326"/>
<dbReference type="GO" id="GO:0051536">
    <property type="term" value="F:iron-sulfur cluster binding"/>
    <property type="evidence" value="ECO:0007669"/>
    <property type="project" value="UniProtKB-KW"/>
</dbReference>
<dbReference type="PROSITE" id="PS51918">
    <property type="entry name" value="RADICAL_SAM"/>
    <property type="match status" value="1"/>
</dbReference>
<proteinExistence type="predicted"/>
<accession>D2REY5</accession>
<dbReference type="OrthoDB" id="5620at2157"/>
<evidence type="ECO:0000256" key="1">
    <source>
        <dbReference type="ARBA" id="ARBA00022691"/>
    </source>
</evidence>
<dbReference type="eggNOG" id="arCOG02616">
    <property type="taxonomic scope" value="Archaea"/>
</dbReference>
<dbReference type="PANTHER" id="PTHR11228:SF7">
    <property type="entry name" value="PQQA PEPTIDE CYCLASE"/>
    <property type="match status" value="1"/>
</dbReference>
<keyword evidence="7" id="KW-1185">Reference proteome</keyword>
<organism evidence="6 7">
    <name type="scientific">Archaeoglobus profundus (strain DSM 5631 / JCM 9629 / NBRC 100127 / Av18)</name>
    <dbReference type="NCBI Taxonomy" id="572546"/>
    <lineage>
        <taxon>Archaea</taxon>
        <taxon>Methanobacteriati</taxon>
        <taxon>Methanobacteriota</taxon>
        <taxon>Archaeoglobi</taxon>
        <taxon>Archaeoglobales</taxon>
        <taxon>Archaeoglobaceae</taxon>
        <taxon>Archaeoglobus</taxon>
    </lineage>
</organism>
<dbReference type="InterPro" id="IPR013785">
    <property type="entry name" value="Aldolase_TIM"/>
</dbReference>
<feature type="domain" description="Radical SAM core" evidence="5">
    <location>
        <begin position="1"/>
        <end position="203"/>
    </location>
</feature>
<name>D2REY5_ARCPA</name>
<dbReference type="PaxDb" id="572546-Arcpr_1633"/>
<dbReference type="AlphaFoldDB" id="D2REY5"/>
<dbReference type="GO" id="GO:0003824">
    <property type="term" value="F:catalytic activity"/>
    <property type="evidence" value="ECO:0007669"/>
    <property type="project" value="InterPro"/>
</dbReference>
<dbReference type="InterPro" id="IPR050377">
    <property type="entry name" value="Radical_SAM_PqqE_MftC-like"/>
</dbReference>
<dbReference type="KEGG" id="apo:Arcpr_1633"/>
<protein>
    <submittedName>
        <fullName evidence="6">Radical SAM domain protein</fullName>
    </submittedName>
</protein>